<dbReference type="RefSeq" id="WP_144639277.1">
    <property type="nucleotide sequence ID" value="NZ_BNAX01000034.1"/>
</dbReference>
<sequence length="188" mass="20954">MGRLTCLAVQRLLLGDKVAAAKFGTAVPIEDPVHEGQLLAAVQRLSLAAGIDPVLGVRFFEDQIEANKYIQAGLHERWTANPALRPRQRPDLSIEVRPRLDELTGELFTQLAAGRCAKPDEPPDCALDDLHREALQLAMRSVPATRTDPTRGLEPLTCCLRMRRPRRGHEPAPANTRDWLEHNLRVPL</sequence>
<dbReference type="SUPFAM" id="SSF48600">
    <property type="entry name" value="Chorismate mutase II"/>
    <property type="match status" value="1"/>
</dbReference>
<reference evidence="3 4" key="1">
    <citation type="submission" date="2019-07" db="EMBL/GenBank/DDBJ databases">
        <title>New species of Amycolatopsis and Streptomyces.</title>
        <authorList>
            <person name="Duangmal K."/>
            <person name="Teo W.F.A."/>
            <person name="Lipun K."/>
        </authorList>
    </citation>
    <scope>NUCLEOTIDE SEQUENCE [LARGE SCALE GENOMIC DNA]</scope>
    <source>
        <strain evidence="3 4">JCM 30562</strain>
    </source>
</reference>
<comment type="caution">
    <text evidence="3">The sequence shown here is derived from an EMBL/GenBank/DDBJ whole genome shotgun (WGS) entry which is preliminary data.</text>
</comment>
<evidence type="ECO:0000313" key="4">
    <source>
        <dbReference type="Proteomes" id="UP000318578"/>
    </source>
</evidence>
<evidence type="ECO:0000256" key="1">
    <source>
        <dbReference type="ARBA" id="ARBA00022729"/>
    </source>
</evidence>
<name>A0A558ABD9_9PSEU</name>
<keyword evidence="3" id="KW-0413">Isomerase</keyword>
<evidence type="ECO:0000259" key="2">
    <source>
        <dbReference type="SMART" id="SM00830"/>
    </source>
</evidence>
<organism evidence="3 4">
    <name type="scientific">Amycolatopsis acidiphila</name>
    <dbReference type="NCBI Taxonomy" id="715473"/>
    <lineage>
        <taxon>Bacteria</taxon>
        <taxon>Bacillati</taxon>
        <taxon>Actinomycetota</taxon>
        <taxon>Actinomycetes</taxon>
        <taxon>Pseudonocardiales</taxon>
        <taxon>Pseudonocardiaceae</taxon>
        <taxon>Amycolatopsis</taxon>
    </lineage>
</organism>
<keyword evidence="1" id="KW-0732">Signal</keyword>
<dbReference type="InterPro" id="IPR036979">
    <property type="entry name" value="CM_dom_sf"/>
</dbReference>
<dbReference type="OrthoDB" id="3825510at2"/>
<dbReference type="AlphaFoldDB" id="A0A558ABD9"/>
<gene>
    <name evidence="3" type="primary">aroQ</name>
    <name evidence="3" type="ORF">FNH06_16510</name>
</gene>
<dbReference type="EC" id="5.4.99.5" evidence="3"/>
<proteinExistence type="predicted"/>
<dbReference type="Proteomes" id="UP000318578">
    <property type="component" value="Unassembled WGS sequence"/>
</dbReference>
<dbReference type="Gene3D" id="1.20.59.10">
    <property type="entry name" value="Chorismate mutase"/>
    <property type="match status" value="1"/>
</dbReference>
<dbReference type="InterPro" id="IPR036263">
    <property type="entry name" value="Chorismate_II_sf"/>
</dbReference>
<dbReference type="EMBL" id="VJZA01000025">
    <property type="protein sequence ID" value="TVT21567.1"/>
    <property type="molecule type" value="Genomic_DNA"/>
</dbReference>
<accession>A0A558ABD9</accession>
<dbReference type="SMART" id="SM00830">
    <property type="entry name" value="CM_2"/>
    <property type="match status" value="1"/>
</dbReference>
<dbReference type="UniPathway" id="UPA00120">
    <property type="reaction ID" value="UER00203"/>
</dbReference>
<dbReference type="GO" id="GO:0004106">
    <property type="term" value="F:chorismate mutase activity"/>
    <property type="evidence" value="ECO:0007669"/>
    <property type="project" value="UniProtKB-EC"/>
</dbReference>
<dbReference type="GO" id="GO:0046417">
    <property type="term" value="P:chorismate metabolic process"/>
    <property type="evidence" value="ECO:0007669"/>
    <property type="project" value="InterPro"/>
</dbReference>
<protein>
    <submittedName>
        <fullName evidence="3">Gamma subclass chorismate mutase AroQ</fullName>
        <ecNumber evidence="3">5.4.99.5</ecNumber>
    </submittedName>
</protein>
<evidence type="ECO:0000313" key="3">
    <source>
        <dbReference type="EMBL" id="TVT21567.1"/>
    </source>
</evidence>
<dbReference type="InterPro" id="IPR002701">
    <property type="entry name" value="CM_II_prokaryot"/>
</dbReference>
<dbReference type="InterPro" id="IPR008240">
    <property type="entry name" value="Chorismate_mutase_periplasmic"/>
</dbReference>
<keyword evidence="4" id="KW-1185">Reference proteome</keyword>
<dbReference type="NCBIfam" id="TIGR01806">
    <property type="entry name" value="CM_mono2"/>
    <property type="match status" value="1"/>
</dbReference>
<feature type="domain" description="Chorismate mutase" evidence="2">
    <location>
        <begin position="3"/>
        <end position="74"/>
    </location>
</feature>